<dbReference type="GeneID" id="8297466"/>
<keyword evidence="5" id="KW-1185">Reference proteome</keyword>
<dbReference type="SUPFAM" id="SSF57884">
    <property type="entry name" value="Ada DNA repair protein, N-terminal domain (N-Ada 10)"/>
    <property type="match status" value="1"/>
</dbReference>
<dbReference type="HOGENOM" id="CLU_027889_1_0_1"/>
<dbReference type="AlphaFoldDB" id="C5M5S2"/>
<dbReference type="GO" id="GO:0006355">
    <property type="term" value="P:regulation of DNA-templated transcription"/>
    <property type="evidence" value="ECO:0007669"/>
    <property type="project" value="InterPro"/>
</dbReference>
<dbReference type="STRING" id="294747.C5M5S2"/>
<name>C5M5S2_CANTT</name>
<dbReference type="OrthoDB" id="2447880at2759"/>
<feature type="compositionally biased region" description="Polar residues" evidence="2">
    <location>
        <begin position="200"/>
        <end position="217"/>
    </location>
</feature>
<proteinExistence type="predicted"/>
<dbReference type="Gene3D" id="1.10.10.60">
    <property type="entry name" value="Homeodomain-like"/>
    <property type="match status" value="1"/>
</dbReference>
<accession>C5M5S2</accession>
<dbReference type="RefSeq" id="XP_002546897.1">
    <property type="nucleotide sequence ID" value="XM_002546851.1"/>
</dbReference>
<feature type="region of interest" description="Disordered" evidence="2">
    <location>
        <begin position="297"/>
        <end position="333"/>
    </location>
</feature>
<dbReference type="Pfam" id="PF02805">
    <property type="entry name" value="Ada_Zn_binding"/>
    <property type="match status" value="1"/>
</dbReference>
<dbReference type="GO" id="GO:0003677">
    <property type="term" value="F:DNA binding"/>
    <property type="evidence" value="ECO:0007669"/>
    <property type="project" value="InterPro"/>
</dbReference>
<dbReference type="InterPro" id="IPR004026">
    <property type="entry name" value="Ada_DNA_repair_Zn-bd"/>
</dbReference>
<dbReference type="EMBL" id="GG692396">
    <property type="protein sequence ID" value="EER34342.1"/>
    <property type="molecule type" value="Genomic_DNA"/>
</dbReference>
<dbReference type="Gene3D" id="3.40.10.10">
    <property type="entry name" value="DNA Methylphosphotriester Repair Domain"/>
    <property type="match status" value="1"/>
</dbReference>
<reference evidence="4 5" key="1">
    <citation type="journal article" date="2009" name="Nature">
        <title>Evolution of pathogenicity and sexual reproduction in eight Candida genomes.</title>
        <authorList>
            <person name="Butler G."/>
            <person name="Rasmussen M.D."/>
            <person name="Lin M.F."/>
            <person name="Santos M.A."/>
            <person name="Sakthikumar S."/>
            <person name="Munro C.A."/>
            <person name="Rheinbay E."/>
            <person name="Grabherr M."/>
            <person name="Forche A."/>
            <person name="Reedy J.L."/>
            <person name="Agrafioti I."/>
            <person name="Arnaud M.B."/>
            <person name="Bates S."/>
            <person name="Brown A.J."/>
            <person name="Brunke S."/>
            <person name="Costanzo M.C."/>
            <person name="Fitzpatrick D.A."/>
            <person name="de Groot P.W."/>
            <person name="Harris D."/>
            <person name="Hoyer L.L."/>
            <person name="Hube B."/>
            <person name="Klis F.M."/>
            <person name="Kodira C."/>
            <person name="Lennard N."/>
            <person name="Logue M.E."/>
            <person name="Martin R."/>
            <person name="Neiman A.M."/>
            <person name="Nikolaou E."/>
            <person name="Quail M.A."/>
            <person name="Quinn J."/>
            <person name="Santos M.C."/>
            <person name="Schmitzberger F.F."/>
            <person name="Sherlock G."/>
            <person name="Shah P."/>
            <person name="Silverstein K.A."/>
            <person name="Skrzypek M.S."/>
            <person name="Soll D."/>
            <person name="Staggs R."/>
            <person name="Stansfield I."/>
            <person name="Stumpf M.P."/>
            <person name="Sudbery P.E."/>
            <person name="Srikantha T."/>
            <person name="Zeng Q."/>
            <person name="Berman J."/>
            <person name="Berriman M."/>
            <person name="Heitman J."/>
            <person name="Gow N.A."/>
            <person name="Lorenz M.C."/>
            <person name="Birren B.W."/>
            <person name="Kellis M."/>
            <person name="Cuomo C.A."/>
        </authorList>
    </citation>
    <scope>NUCLEOTIDE SEQUENCE [LARGE SCALE GENOMIC DNA]</scope>
    <source>
        <strain evidence="5">ATCC MYA-3404 / T1</strain>
    </source>
</reference>
<dbReference type="Proteomes" id="UP000002037">
    <property type="component" value="Unassembled WGS sequence"/>
</dbReference>
<evidence type="ECO:0000256" key="2">
    <source>
        <dbReference type="SAM" id="MobiDB-lite"/>
    </source>
</evidence>
<dbReference type="GO" id="GO:0006281">
    <property type="term" value="P:DNA repair"/>
    <property type="evidence" value="ECO:0007669"/>
    <property type="project" value="InterPro"/>
</dbReference>
<dbReference type="GO" id="GO:0008168">
    <property type="term" value="F:methyltransferase activity"/>
    <property type="evidence" value="ECO:0007669"/>
    <property type="project" value="InterPro"/>
</dbReference>
<sequence length="541" mass="60346">MVYSSETSKWKAYQFNDPFAAGSFFVCNKINQIFCRPDCDVRPITNLKSEIKFVSNSKQALQLGYKPCEHCDPINTSMAIDVNLLIKCVSNVNTRIGFIPPLLDDDEESNSLKIKENILESKKLNQQELLNKFESSSTTNIHGHRNSVPNLISSYDNKAPKDLSLSKNDSDHYRLVDLACRHLALAAAINVFQPKPIITNDESSSQDQPNSPTSNGSGKRRRRRRGGVLGFKELAAKSKLSAWHFHRVFKSVTGLTPKTYGDKCWEFVKKVKESGEYTSFEEYSMNSPVGTTNLSDDDNSNTTSIHKNTHISNPNSPLNKSTSGIMSNTCTSSPQDVDGTTIALYPITPTSQTTNIGGTGTISNIDSAISEFPEFGFPTTNIANVDSFLNFSTGLINGDDSSTRAFSYQDMSSLRGGKQDSITNSSTGSLFNNTNNLLQYTQFQPSNQSYDPTTTTNDSYVNTYDEYSHMNDYHHQQQPQQQQQQQNHHSFDDLYSLTTFDENLFNNDTLFQVGNNSNNATTATTNDENKYNYNLMTTIGL</sequence>
<dbReference type="KEGG" id="ctp:CTRG_01202"/>
<protein>
    <recommendedName>
        <fullName evidence="3">Ada DNA repair metal-binding domain-containing protein</fullName>
    </recommendedName>
</protein>
<gene>
    <name evidence="4" type="ORF">CTRG_01202</name>
</gene>
<organism evidence="4 5">
    <name type="scientific">Candida tropicalis (strain ATCC MYA-3404 / T1)</name>
    <name type="common">Yeast</name>
    <dbReference type="NCBI Taxonomy" id="294747"/>
    <lineage>
        <taxon>Eukaryota</taxon>
        <taxon>Fungi</taxon>
        <taxon>Dikarya</taxon>
        <taxon>Ascomycota</taxon>
        <taxon>Saccharomycotina</taxon>
        <taxon>Pichiomycetes</taxon>
        <taxon>Debaryomycetaceae</taxon>
        <taxon>Candida/Lodderomyces clade</taxon>
        <taxon>Candida</taxon>
    </lineage>
</organism>
<evidence type="ECO:0000256" key="1">
    <source>
        <dbReference type="ARBA" id="ARBA00023159"/>
    </source>
</evidence>
<keyword evidence="1" id="KW-0010">Activator</keyword>
<dbReference type="InterPro" id="IPR035451">
    <property type="entry name" value="Ada-like_dom_sf"/>
</dbReference>
<evidence type="ECO:0000313" key="4">
    <source>
        <dbReference type="EMBL" id="EER34342.1"/>
    </source>
</evidence>
<feature type="domain" description="Ada DNA repair metal-binding" evidence="3">
    <location>
        <begin position="9"/>
        <end position="73"/>
    </location>
</feature>
<evidence type="ECO:0000313" key="5">
    <source>
        <dbReference type="Proteomes" id="UP000002037"/>
    </source>
</evidence>
<dbReference type="VEuPathDB" id="FungiDB:CTRG_01202"/>
<feature type="region of interest" description="Disordered" evidence="2">
    <location>
        <begin position="199"/>
        <end position="228"/>
    </location>
</feature>
<evidence type="ECO:0000259" key="3">
    <source>
        <dbReference type="Pfam" id="PF02805"/>
    </source>
</evidence>
<dbReference type="GO" id="GO:0008270">
    <property type="term" value="F:zinc ion binding"/>
    <property type="evidence" value="ECO:0007669"/>
    <property type="project" value="InterPro"/>
</dbReference>
<dbReference type="eggNOG" id="ENOG502S0C7">
    <property type="taxonomic scope" value="Eukaryota"/>
</dbReference>